<proteinExistence type="predicted"/>
<dbReference type="EMBL" id="CCYD01002887">
    <property type="protein sequence ID" value="CEG48235.1"/>
    <property type="molecule type" value="Genomic_DNA"/>
</dbReference>
<dbReference type="Proteomes" id="UP000054928">
    <property type="component" value="Unassembled WGS sequence"/>
</dbReference>
<dbReference type="RefSeq" id="XP_024584604.1">
    <property type="nucleotide sequence ID" value="XM_024719291.1"/>
</dbReference>
<protein>
    <submittedName>
        <fullName evidence="1">Uncharacterized protein</fullName>
    </submittedName>
</protein>
<evidence type="ECO:0000313" key="2">
    <source>
        <dbReference type="Proteomes" id="UP000054928"/>
    </source>
</evidence>
<organism evidence="1 2">
    <name type="scientific">Plasmopara halstedii</name>
    <name type="common">Downy mildew of sunflower</name>
    <dbReference type="NCBI Taxonomy" id="4781"/>
    <lineage>
        <taxon>Eukaryota</taxon>
        <taxon>Sar</taxon>
        <taxon>Stramenopiles</taxon>
        <taxon>Oomycota</taxon>
        <taxon>Peronosporomycetes</taxon>
        <taxon>Peronosporales</taxon>
        <taxon>Peronosporaceae</taxon>
        <taxon>Plasmopara</taxon>
    </lineage>
</organism>
<dbReference type="AlphaFoldDB" id="A0A0N7L7W8"/>
<sequence length="111" mass="12337">MIRSGVEGSIKLTGKTSNASAILNLYYLTNVQKYLEALVGADQVMPPRKAQIALRFPELGEPQHQAWITLTASKVALMPMVNFAGTMTSATNLTAYREMVLYRTWVHLYSS</sequence>
<accession>A0A0N7L7W8</accession>
<reference evidence="2" key="1">
    <citation type="submission" date="2014-09" db="EMBL/GenBank/DDBJ databases">
        <authorList>
            <person name="Sharma Rahul"/>
            <person name="Thines Marco"/>
        </authorList>
    </citation>
    <scope>NUCLEOTIDE SEQUENCE [LARGE SCALE GENOMIC DNA]</scope>
</reference>
<evidence type="ECO:0000313" key="1">
    <source>
        <dbReference type="EMBL" id="CEG48235.1"/>
    </source>
</evidence>
<name>A0A0N7L7W8_PLAHL</name>
<dbReference type="OrthoDB" id="4421at2759"/>
<dbReference type="GeneID" id="36400759"/>
<keyword evidence="2" id="KW-1185">Reference proteome</keyword>